<protein>
    <recommendedName>
        <fullName evidence="14">Ubiquinol oxidase</fullName>
        <ecNumber evidence="14">1.10.3.11</ecNumber>
    </recommendedName>
</protein>
<gene>
    <name evidence="16" type="ORF">STAS_08372</name>
</gene>
<keyword evidence="8 14" id="KW-0479">Metal-binding</keyword>
<evidence type="ECO:0000256" key="4">
    <source>
        <dbReference type="ARBA" id="ARBA00011748"/>
    </source>
</evidence>
<keyword evidence="12 14" id="KW-0408">Iron</keyword>
<keyword evidence="9 14" id="KW-0249">Electron transport</keyword>
<evidence type="ECO:0000256" key="11">
    <source>
        <dbReference type="ARBA" id="ARBA00023002"/>
    </source>
</evidence>
<evidence type="ECO:0000313" key="16">
    <source>
        <dbReference type="EMBL" id="GER32308.1"/>
    </source>
</evidence>
<dbReference type="InterPro" id="IPR038659">
    <property type="entry name" value="AOX_sf"/>
</dbReference>
<dbReference type="GO" id="GO:0010230">
    <property type="term" value="P:alternative respiration"/>
    <property type="evidence" value="ECO:0007669"/>
    <property type="project" value="TreeGrafter"/>
</dbReference>
<evidence type="ECO:0000256" key="15">
    <source>
        <dbReference type="SAM" id="MobiDB-lite"/>
    </source>
</evidence>
<comment type="subunit">
    <text evidence="4">Homodimer; disulfide-linked.</text>
</comment>
<proteinExistence type="inferred from homology"/>
<dbReference type="GO" id="GO:0009916">
    <property type="term" value="F:alternative oxidase activity"/>
    <property type="evidence" value="ECO:0007669"/>
    <property type="project" value="UniProtKB-UniRule"/>
</dbReference>
<evidence type="ECO:0000256" key="7">
    <source>
        <dbReference type="ARBA" id="ARBA00022692"/>
    </source>
</evidence>
<dbReference type="PANTHER" id="PTHR31803">
    <property type="entry name" value="ALTERNATIVE OXIDASE"/>
    <property type="match status" value="1"/>
</dbReference>
<comment type="cofactor">
    <cofactor evidence="14">
        <name>Fe cation</name>
        <dbReference type="ChEBI" id="CHEBI:24875"/>
    </cofactor>
    <text evidence="14">Binds 2 iron ions per subunit.</text>
</comment>
<dbReference type="GO" id="GO:0106292">
    <property type="term" value="F:superoxide-generating NADPH oxidase activity"/>
    <property type="evidence" value="ECO:0007669"/>
    <property type="project" value="UniProtKB-ARBA"/>
</dbReference>
<evidence type="ECO:0000256" key="3">
    <source>
        <dbReference type="ARBA" id="ARBA00008388"/>
    </source>
</evidence>
<dbReference type="PANTHER" id="PTHR31803:SF3">
    <property type="entry name" value="ALTERNATIVE OXIDASE"/>
    <property type="match status" value="1"/>
</dbReference>
<evidence type="ECO:0000256" key="13">
    <source>
        <dbReference type="ARBA" id="ARBA00023136"/>
    </source>
</evidence>
<evidence type="ECO:0000313" key="17">
    <source>
        <dbReference type="Proteomes" id="UP000325081"/>
    </source>
</evidence>
<dbReference type="EC" id="1.10.3.11" evidence="14"/>
<keyword evidence="17" id="KW-1185">Reference proteome</keyword>
<dbReference type="AlphaFoldDB" id="A0A5A7PI77"/>
<dbReference type="Proteomes" id="UP000325081">
    <property type="component" value="Unassembled WGS sequence"/>
</dbReference>
<dbReference type="Gene3D" id="1.20.1260.140">
    <property type="entry name" value="Alternative oxidase"/>
    <property type="match status" value="1"/>
</dbReference>
<keyword evidence="11 14" id="KW-0560">Oxidoreductase</keyword>
<dbReference type="InterPro" id="IPR002680">
    <property type="entry name" value="AOX"/>
</dbReference>
<feature type="region of interest" description="Disordered" evidence="15">
    <location>
        <begin position="255"/>
        <end position="275"/>
    </location>
</feature>
<comment type="catalytic activity">
    <reaction evidence="1 14">
        <text>2 a ubiquinol + O2 = 2 a ubiquinone + 2 H2O</text>
        <dbReference type="Rhea" id="RHEA:30255"/>
        <dbReference type="Rhea" id="RHEA-COMP:9565"/>
        <dbReference type="Rhea" id="RHEA-COMP:9566"/>
        <dbReference type="ChEBI" id="CHEBI:15377"/>
        <dbReference type="ChEBI" id="CHEBI:15379"/>
        <dbReference type="ChEBI" id="CHEBI:16389"/>
        <dbReference type="ChEBI" id="CHEBI:17976"/>
        <dbReference type="EC" id="1.10.3.11"/>
    </reaction>
</comment>
<evidence type="ECO:0000256" key="2">
    <source>
        <dbReference type="ARBA" id="ARBA00004448"/>
    </source>
</evidence>
<keyword evidence="13 14" id="KW-0472">Membrane</keyword>
<accession>A0A5A7PI77</accession>
<evidence type="ECO:0000256" key="6">
    <source>
        <dbReference type="ARBA" id="ARBA00022660"/>
    </source>
</evidence>
<evidence type="ECO:0000256" key="5">
    <source>
        <dbReference type="ARBA" id="ARBA00022448"/>
    </source>
</evidence>
<evidence type="ECO:0000256" key="8">
    <source>
        <dbReference type="ARBA" id="ARBA00022723"/>
    </source>
</evidence>
<evidence type="ECO:0000256" key="1">
    <source>
        <dbReference type="ARBA" id="ARBA00001192"/>
    </source>
</evidence>
<keyword evidence="5" id="KW-0813">Transport</keyword>
<dbReference type="GO" id="GO:0102721">
    <property type="term" value="F:ubiquinol:oxygen oxidoreductase activity"/>
    <property type="evidence" value="ECO:0007669"/>
    <property type="project" value="UniProtKB-EC"/>
</dbReference>
<dbReference type="EMBL" id="BKCP01004583">
    <property type="protein sequence ID" value="GER32308.1"/>
    <property type="molecule type" value="Genomic_DNA"/>
</dbReference>
<feature type="compositionally biased region" description="Polar residues" evidence="15">
    <location>
        <begin position="405"/>
        <end position="421"/>
    </location>
</feature>
<name>A0A5A7PI77_STRAF</name>
<comment type="caution">
    <text evidence="16">The sequence shown here is derived from an EMBL/GenBank/DDBJ whole genome shotgun (WGS) entry which is preliminary data.</text>
</comment>
<evidence type="ECO:0000256" key="10">
    <source>
        <dbReference type="ARBA" id="ARBA00022989"/>
    </source>
</evidence>
<comment type="subcellular location">
    <subcellularLocation>
        <location evidence="2">Mitochondrion inner membrane</location>
        <topology evidence="2">Multi-pass membrane protein</topology>
    </subcellularLocation>
</comment>
<dbReference type="GO" id="GO:0046872">
    <property type="term" value="F:metal ion binding"/>
    <property type="evidence" value="ECO:0007669"/>
    <property type="project" value="UniProtKB-UniRule"/>
</dbReference>
<sequence length="477" mass="52950">MHLYVDVRALNSMDLVVDPNEPNKPSQSNDPKFVLASVPNDSKENTLGSIWAPIEEAIGSALVGLAHDWAHIWHLLGSLFLEDLSSNDEFHSDWQSDPSDDPFPISTIVERSTDLHQRKLEISQCLRILHPNELGQLRRPTELNDWRRYPETRTTAAEQGCVRAADNLLSHCSEQESLGHLNSLQTSILPDATTQCLCGGRANDVSTIIPGDTFIAPSRSPRPSFVEATPARTLLAEGVLPAAANLGSTQHEAIRMASERGSDRSSSVAGSDRLSSVAGSDRLNSVAGGDHIQRAFFKAYFVANLTSPKLAHRIVVYQEEEAIHSYTEFLKELDNEQSKMEFHHILNFEREGREGVRKDVVWVERDCSIGFVSTRLAMERASDRNYLHVDAAHKPGCRCVTDTPPTTVLETSHSRNRSSPICSIDDQRHQSLPPVDEPSEPLPLERSDAASEFIDVAGRCWSGPFFATFIPNFFLSH</sequence>
<keyword evidence="7 14" id="KW-0812">Transmembrane</keyword>
<comment type="similarity">
    <text evidence="3 14">Belongs to the alternative oxidase family.</text>
</comment>
<evidence type="ECO:0000256" key="9">
    <source>
        <dbReference type="ARBA" id="ARBA00022982"/>
    </source>
</evidence>
<evidence type="ECO:0000256" key="14">
    <source>
        <dbReference type="RuleBase" id="RU003779"/>
    </source>
</evidence>
<keyword evidence="6 14" id="KW-0679">Respiratory chain</keyword>
<dbReference type="Pfam" id="PF01786">
    <property type="entry name" value="AOX"/>
    <property type="match status" value="1"/>
</dbReference>
<feature type="region of interest" description="Disordered" evidence="15">
    <location>
        <begin position="405"/>
        <end position="443"/>
    </location>
</feature>
<feature type="compositionally biased region" description="Polar residues" evidence="15">
    <location>
        <begin position="264"/>
        <end position="275"/>
    </location>
</feature>
<dbReference type="GO" id="GO:0098803">
    <property type="term" value="C:respiratory chain complex"/>
    <property type="evidence" value="ECO:0007669"/>
    <property type="project" value="UniProtKB-UniRule"/>
</dbReference>
<reference evidence="17" key="1">
    <citation type="journal article" date="2019" name="Curr. Biol.">
        <title>Genome Sequence of Striga asiatica Provides Insight into the Evolution of Plant Parasitism.</title>
        <authorList>
            <person name="Yoshida S."/>
            <person name="Kim S."/>
            <person name="Wafula E.K."/>
            <person name="Tanskanen J."/>
            <person name="Kim Y.M."/>
            <person name="Honaas L."/>
            <person name="Yang Z."/>
            <person name="Spallek T."/>
            <person name="Conn C.E."/>
            <person name="Ichihashi Y."/>
            <person name="Cheong K."/>
            <person name="Cui S."/>
            <person name="Der J.P."/>
            <person name="Gundlach H."/>
            <person name="Jiao Y."/>
            <person name="Hori C."/>
            <person name="Ishida J.K."/>
            <person name="Kasahara H."/>
            <person name="Kiba T."/>
            <person name="Kim M.S."/>
            <person name="Koo N."/>
            <person name="Laohavisit A."/>
            <person name="Lee Y.H."/>
            <person name="Lumba S."/>
            <person name="McCourt P."/>
            <person name="Mortimer J.C."/>
            <person name="Mutuku J.M."/>
            <person name="Nomura T."/>
            <person name="Sasaki-Sekimoto Y."/>
            <person name="Seto Y."/>
            <person name="Wang Y."/>
            <person name="Wakatake T."/>
            <person name="Sakakibara H."/>
            <person name="Demura T."/>
            <person name="Yamaguchi S."/>
            <person name="Yoneyama K."/>
            <person name="Manabe R.I."/>
            <person name="Nelson D.C."/>
            <person name="Schulman A.H."/>
            <person name="Timko M.P."/>
            <person name="dePamphilis C.W."/>
            <person name="Choi D."/>
            <person name="Shirasu K."/>
        </authorList>
    </citation>
    <scope>NUCLEOTIDE SEQUENCE [LARGE SCALE GENOMIC DNA]</scope>
    <source>
        <strain evidence="17">cv. UVA1</strain>
    </source>
</reference>
<evidence type="ECO:0000256" key="12">
    <source>
        <dbReference type="ARBA" id="ARBA00023004"/>
    </source>
</evidence>
<organism evidence="16 17">
    <name type="scientific">Striga asiatica</name>
    <name type="common">Asiatic witchweed</name>
    <name type="synonym">Buchnera asiatica</name>
    <dbReference type="NCBI Taxonomy" id="4170"/>
    <lineage>
        <taxon>Eukaryota</taxon>
        <taxon>Viridiplantae</taxon>
        <taxon>Streptophyta</taxon>
        <taxon>Embryophyta</taxon>
        <taxon>Tracheophyta</taxon>
        <taxon>Spermatophyta</taxon>
        <taxon>Magnoliopsida</taxon>
        <taxon>eudicotyledons</taxon>
        <taxon>Gunneridae</taxon>
        <taxon>Pentapetalae</taxon>
        <taxon>asterids</taxon>
        <taxon>lamiids</taxon>
        <taxon>Lamiales</taxon>
        <taxon>Orobanchaceae</taxon>
        <taxon>Buchnereae</taxon>
        <taxon>Striga</taxon>
    </lineage>
</organism>
<dbReference type="GO" id="GO:0005743">
    <property type="term" value="C:mitochondrial inner membrane"/>
    <property type="evidence" value="ECO:0007669"/>
    <property type="project" value="UniProtKB-SubCell"/>
</dbReference>
<keyword evidence="10" id="KW-1133">Transmembrane helix</keyword>